<evidence type="ECO:0000313" key="2">
    <source>
        <dbReference type="EMBL" id="GAV05277.1"/>
    </source>
</evidence>
<dbReference type="OrthoDB" id="154356at2759"/>
<dbReference type="InterPro" id="IPR003923">
    <property type="entry name" value="TAF10"/>
</dbReference>
<dbReference type="Pfam" id="PF03540">
    <property type="entry name" value="TAF10"/>
    <property type="match status" value="1"/>
</dbReference>
<feature type="compositionally biased region" description="Low complexity" evidence="1">
    <location>
        <begin position="129"/>
        <end position="140"/>
    </location>
</feature>
<dbReference type="Proteomes" id="UP000186922">
    <property type="component" value="Unassembled WGS sequence"/>
</dbReference>
<accession>A0A1D1VUX0</accession>
<evidence type="ECO:0000313" key="3">
    <source>
        <dbReference type="Proteomes" id="UP000186922"/>
    </source>
</evidence>
<dbReference type="GO" id="GO:0006352">
    <property type="term" value="P:DNA-templated transcription initiation"/>
    <property type="evidence" value="ECO:0007669"/>
    <property type="project" value="InterPro"/>
</dbReference>
<dbReference type="GO" id="GO:0005634">
    <property type="term" value="C:nucleus"/>
    <property type="evidence" value="ECO:0007669"/>
    <property type="project" value="InterPro"/>
</dbReference>
<reference evidence="2 3" key="1">
    <citation type="journal article" date="2016" name="Nat. Commun.">
        <title>Extremotolerant tardigrade genome and improved radiotolerance of human cultured cells by tardigrade-unique protein.</title>
        <authorList>
            <person name="Hashimoto T."/>
            <person name="Horikawa D.D."/>
            <person name="Saito Y."/>
            <person name="Kuwahara H."/>
            <person name="Kozuka-Hata H."/>
            <person name="Shin-I T."/>
            <person name="Minakuchi Y."/>
            <person name="Ohishi K."/>
            <person name="Motoyama A."/>
            <person name="Aizu T."/>
            <person name="Enomoto A."/>
            <person name="Kondo K."/>
            <person name="Tanaka S."/>
            <person name="Hara Y."/>
            <person name="Koshikawa S."/>
            <person name="Sagara H."/>
            <person name="Miura T."/>
            <person name="Yokobori S."/>
            <person name="Miyagawa K."/>
            <person name="Suzuki Y."/>
            <person name="Kubo T."/>
            <person name="Oyama M."/>
            <person name="Kohara Y."/>
            <person name="Fujiyama A."/>
            <person name="Arakawa K."/>
            <person name="Katayama T."/>
            <person name="Toyoda A."/>
            <person name="Kunieda T."/>
        </authorList>
    </citation>
    <scope>NUCLEOTIDE SEQUENCE [LARGE SCALE GENOMIC DNA]</scope>
    <source>
        <strain evidence="2 3">YOKOZUNA-1</strain>
    </source>
</reference>
<dbReference type="AlphaFoldDB" id="A0A1D1VUX0"/>
<dbReference type="EMBL" id="BDGG01000012">
    <property type="protein sequence ID" value="GAV05277.1"/>
    <property type="molecule type" value="Genomic_DNA"/>
</dbReference>
<evidence type="ECO:0000256" key="1">
    <source>
        <dbReference type="SAM" id="MobiDB-lite"/>
    </source>
</evidence>
<dbReference type="PRINTS" id="PR01217">
    <property type="entry name" value="PRICHEXTENSN"/>
</dbReference>
<protein>
    <submittedName>
        <fullName evidence="2">Uncharacterized protein</fullName>
    </submittedName>
</protein>
<sequence>MMQSPEPSMGSPNQPYSNNSTSYSPTRNMTSPIGHPLGSPMRQFSGYQQGPPSVGQQGGPPTTPSPHRFPQSPHSIPAQSPHPVAPSPQMVPPSSQTIPPSPSSSSQPRTTSANPFSPPVSAAPTTHRTVTTNGPSSSSPVPSPTKPTEIPAKLVIDEEPLPQYPTPEELERMAQHVRPMIPYSLTEKIMSKAGVQFADPKIGNLISFAGQSLIVDIVKEVAGMSKGLPKPQDKQLMRANLERVLQDRGMKVLPPDPTPTLLK</sequence>
<feature type="region of interest" description="Disordered" evidence="1">
    <location>
        <begin position="1"/>
        <end position="165"/>
    </location>
</feature>
<feature type="compositionally biased region" description="Polar residues" evidence="1">
    <location>
        <begin position="1"/>
        <end position="31"/>
    </location>
</feature>
<gene>
    <name evidence="2" type="primary">RvY_15432-1</name>
    <name evidence="2" type="synonym">RvY_15432.1</name>
    <name evidence="2" type="ORF">RvY_15432</name>
</gene>
<feature type="compositionally biased region" description="Low complexity" evidence="1">
    <location>
        <begin position="92"/>
        <end position="112"/>
    </location>
</feature>
<organism evidence="2 3">
    <name type="scientific">Ramazzottius varieornatus</name>
    <name type="common">Water bear</name>
    <name type="synonym">Tardigrade</name>
    <dbReference type="NCBI Taxonomy" id="947166"/>
    <lineage>
        <taxon>Eukaryota</taxon>
        <taxon>Metazoa</taxon>
        <taxon>Ecdysozoa</taxon>
        <taxon>Tardigrada</taxon>
        <taxon>Eutardigrada</taxon>
        <taxon>Parachela</taxon>
        <taxon>Hypsibioidea</taxon>
        <taxon>Ramazzottiidae</taxon>
        <taxon>Ramazzottius</taxon>
    </lineage>
</organism>
<proteinExistence type="predicted"/>
<name>A0A1D1VUX0_RAMVA</name>
<comment type="caution">
    <text evidence="2">The sequence shown here is derived from an EMBL/GenBank/DDBJ whole genome shotgun (WGS) entry which is preliminary data.</text>
</comment>
<keyword evidence="3" id="KW-1185">Reference proteome</keyword>